<gene>
    <name evidence="3" type="ORF">HGA08_17310</name>
</gene>
<dbReference type="Gene3D" id="3.40.50.720">
    <property type="entry name" value="NAD(P)-binding Rossmann-like Domain"/>
    <property type="match status" value="1"/>
</dbReference>
<name>A0A846Y1X4_9NOCA</name>
<reference evidence="3 4" key="1">
    <citation type="submission" date="2020-04" db="EMBL/GenBank/DDBJ databases">
        <title>MicrobeNet Type strains.</title>
        <authorList>
            <person name="Nicholson A.C."/>
        </authorList>
    </citation>
    <scope>NUCLEOTIDE SEQUENCE [LARGE SCALE GENOMIC DNA]</scope>
    <source>
        <strain evidence="3 4">JCM 12354</strain>
    </source>
</reference>
<sequence>MEFSQEVTVRELGGQLRHWHAAGTGYALATVIGVRGSAPRPVGTTMAVDESGQVHGSVSGGCVEGAVYEECLAVIASGQPTLHTFGYSADDAFAVGLTCGGELDVFICRITETQYAAVESALVPDGPVALVYDLESGELAAIRSRTGVGADFDPAVLTEARAMLDTATTGVRTIGCTDRERTVFAASFAPAPRMIIFGATDFTTALCQVGRLLGYRVTVCEPRPIFAERARLPDADEVVRDRPDRYLRSTQVDSRTVICVLTHDPKFDIPVLSEALRLPVAYVGAMGSRRSDRERRRELRAGGISEAELFGLHSPIGLELGGRTPGETAVSIAAEIVAGRRGGSGRPLCETDRPIHTGTELAC</sequence>
<keyword evidence="4" id="KW-1185">Reference proteome</keyword>
<dbReference type="PANTHER" id="PTHR30388:SF4">
    <property type="entry name" value="MOLYBDENUM COFACTOR INSERTION CHAPERONE PAOD"/>
    <property type="match status" value="1"/>
</dbReference>
<dbReference type="Pfam" id="PF13478">
    <property type="entry name" value="XdhC_C"/>
    <property type="match status" value="1"/>
</dbReference>
<proteinExistence type="predicted"/>
<dbReference type="InterPro" id="IPR052698">
    <property type="entry name" value="MoCofactor_Util/Proc"/>
</dbReference>
<evidence type="ECO:0000313" key="4">
    <source>
        <dbReference type="Proteomes" id="UP000565711"/>
    </source>
</evidence>
<evidence type="ECO:0000259" key="2">
    <source>
        <dbReference type="Pfam" id="PF13478"/>
    </source>
</evidence>
<accession>A0A846Y1X4</accession>
<dbReference type="Pfam" id="PF02625">
    <property type="entry name" value="XdhC_CoxI"/>
    <property type="match status" value="1"/>
</dbReference>
<dbReference type="AlphaFoldDB" id="A0A846Y1X4"/>
<evidence type="ECO:0000313" key="3">
    <source>
        <dbReference type="EMBL" id="NKY51980.1"/>
    </source>
</evidence>
<dbReference type="InterPro" id="IPR003777">
    <property type="entry name" value="XdhC_CoxI"/>
</dbReference>
<dbReference type="PANTHER" id="PTHR30388">
    <property type="entry name" value="ALDEHYDE OXIDOREDUCTASE MOLYBDENUM COFACTOR ASSEMBLY PROTEIN"/>
    <property type="match status" value="1"/>
</dbReference>
<evidence type="ECO:0000259" key="1">
    <source>
        <dbReference type="Pfam" id="PF02625"/>
    </source>
</evidence>
<protein>
    <submittedName>
        <fullName evidence="3">XdhC family protein</fullName>
    </submittedName>
</protein>
<comment type="caution">
    <text evidence="3">The sequence shown here is derived from an EMBL/GenBank/DDBJ whole genome shotgun (WGS) entry which is preliminary data.</text>
</comment>
<dbReference type="RefSeq" id="WP_157102814.1">
    <property type="nucleotide sequence ID" value="NZ_JAAXOP010000009.1"/>
</dbReference>
<dbReference type="EMBL" id="JAAXOP010000009">
    <property type="protein sequence ID" value="NKY51980.1"/>
    <property type="molecule type" value="Genomic_DNA"/>
</dbReference>
<feature type="domain" description="XdhC- CoxI" evidence="1">
    <location>
        <begin position="19"/>
        <end position="86"/>
    </location>
</feature>
<organism evidence="3 4">
    <name type="scientific">Nocardia vermiculata</name>
    <dbReference type="NCBI Taxonomy" id="257274"/>
    <lineage>
        <taxon>Bacteria</taxon>
        <taxon>Bacillati</taxon>
        <taxon>Actinomycetota</taxon>
        <taxon>Actinomycetes</taxon>
        <taxon>Mycobacteriales</taxon>
        <taxon>Nocardiaceae</taxon>
        <taxon>Nocardia</taxon>
    </lineage>
</organism>
<feature type="domain" description="XdhC Rossmann" evidence="2">
    <location>
        <begin position="194"/>
        <end position="336"/>
    </location>
</feature>
<dbReference type="Proteomes" id="UP000565711">
    <property type="component" value="Unassembled WGS sequence"/>
</dbReference>
<dbReference type="InterPro" id="IPR027051">
    <property type="entry name" value="XdhC_Rossmann_dom"/>
</dbReference>